<keyword evidence="3" id="KW-0949">S-adenosyl-L-methionine</keyword>
<protein>
    <submittedName>
        <fullName evidence="7">Methyltransferase</fullName>
    </submittedName>
</protein>
<dbReference type="PROSITE" id="PS51683">
    <property type="entry name" value="SAM_OMT_II"/>
    <property type="match status" value="1"/>
</dbReference>
<evidence type="ECO:0000256" key="4">
    <source>
        <dbReference type="PIRSR" id="PIRSR005739-1"/>
    </source>
</evidence>
<dbReference type="InterPro" id="IPR029063">
    <property type="entry name" value="SAM-dependent_MTases_sf"/>
</dbReference>
<evidence type="ECO:0000256" key="3">
    <source>
        <dbReference type="ARBA" id="ARBA00022691"/>
    </source>
</evidence>
<evidence type="ECO:0000259" key="5">
    <source>
        <dbReference type="Pfam" id="PF00891"/>
    </source>
</evidence>
<reference evidence="7" key="2">
    <citation type="submission" date="2020-09" db="EMBL/GenBank/DDBJ databases">
        <authorList>
            <person name="Sun Q."/>
            <person name="Ohkuma M."/>
        </authorList>
    </citation>
    <scope>NUCLEOTIDE SEQUENCE</scope>
    <source>
        <strain evidence="7">JCM 4654</strain>
    </source>
</reference>
<accession>A0A918Y5K5</accession>
<feature type="domain" description="O-methyltransferase dimerisation" evidence="6">
    <location>
        <begin position="5"/>
        <end position="72"/>
    </location>
</feature>
<keyword evidence="2" id="KW-0808">Transferase</keyword>
<dbReference type="EMBL" id="BMVF01000008">
    <property type="protein sequence ID" value="GHD90568.1"/>
    <property type="molecule type" value="Genomic_DNA"/>
</dbReference>
<evidence type="ECO:0000256" key="1">
    <source>
        <dbReference type="ARBA" id="ARBA00022603"/>
    </source>
</evidence>
<keyword evidence="8" id="KW-1185">Reference proteome</keyword>
<dbReference type="Pfam" id="PF08100">
    <property type="entry name" value="Dimerisation"/>
    <property type="match status" value="1"/>
</dbReference>
<feature type="domain" description="O-methyltransferase C-terminal" evidence="5">
    <location>
        <begin position="99"/>
        <end position="302"/>
    </location>
</feature>
<dbReference type="InterPro" id="IPR016461">
    <property type="entry name" value="COMT-like"/>
</dbReference>
<evidence type="ECO:0000313" key="7">
    <source>
        <dbReference type="EMBL" id="GHD90568.1"/>
    </source>
</evidence>
<dbReference type="Gene3D" id="1.10.10.10">
    <property type="entry name" value="Winged helix-like DNA-binding domain superfamily/Winged helix DNA-binding domain"/>
    <property type="match status" value="1"/>
</dbReference>
<keyword evidence="1 7" id="KW-0489">Methyltransferase</keyword>
<dbReference type="PANTHER" id="PTHR43712">
    <property type="entry name" value="PUTATIVE (AFU_ORTHOLOGUE AFUA_4G14580)-RELATED"/>
    <property type="match status" value="1"/>
</dbReference>
<dbReference type="RefSeq" id="WP_229865356.1">
    <property type="nucleotide sequence ID" value="NZ_BMVF01000008.1"/>
</dbReference>
<dbReference type="InterPro" id="IPR036388">
    <property type="entry name" value="WH-like_DNA-bd_sf"/>
</dbReference>
<organism evidence="7 8">
    <name type="scientific">Streptomyces naganishii JCM 4654</name>
    <dbReference type="NCBI Taxonomy" id="1306179"/>
    <lineage>
        <taxon>Bacteria</taxon>
        <taxon>Bacillati</taxon>
        <taxon>Actinomycetota</taxon>
        <taxon>Actinomycetes</taxon>
        <taxon>Kitasatosporales</taxon>
        <taxon>Streptomycetaceae</taxon>
        <taxon>Streptomyces</taxon>
    </lineage>
</organism>
<dbReference type="AlphaFoldDB" id="A0A918Y5K5"/>
<dbReference type="PIRSF" id="PIRSF005739">
    <property type="entry name" value="O-mtase"/>
    <property type="match status" value="1"/>
</dbReference>
<dbReference type="InterPro" id="IPR012967">
    <property type="entry name" value="COMT_dimerisation"/>
</dbReference>
<feature type="active site" description="Proton acceptor" evidence="4">
    <location>
        <position position="232"/>
    </location>
</feature>
<dbReference type="InterPro" id="IPR001077">
    <property type="entry name" value="COMT_C"/>
</dbReference>
<dbReference type="SUPFAM" id="SSF53335">
    <property type="entry name" value="S-adenosyl-L-methionine-dependent methyltransferases"/>
    <property type="match status" value="1"/>
</dbReference>
<reference evidence="7" key="1">
    <citation type="journal article" date="2014" name="Int. J. Syst. Evol. Microbiol.">
        <title>Complete genome sequence of Corynebacterium casei LMG S-19264T (=DSM 44701T), isolated from a smear-ripened cheese.</title>
        <authorList>
            <consortium name="US DOE Joint Genome Institute (JGI-PGF)"/>
            <person name="Walter F."/>
            <person name="Albersmeier A."/>
            <person name="Kalinowski J."/>
            <person name="Ruckert C."/>
        </authorList>
    </citation>
    <scope>NUCLEOTIDE SEQUENCE</scope>
    <source>
        <strain evidence="7">JCM 4654</strain>
    </source>
</reference>
<comment type="caution">
    <text evidence="7">The sequence shown here is derived from an EMBL/GenBank/DDBJ whole genome shotgun (WGS) entry which is preliminary data.</text>
</comment>
<evidence type="ECO:0000313" key="8">
    <source>
        <dbReference type="Proteomes" id="UP000608955"/>
    </source>
</evidence>
<sequence length="322" mass="34536">MFTPIAVRVAATLRIADHIEAGARTRAGLARATSADESALGRLMRFLACRDVFTEDEPGVYGLSDTSRLLLDNHPSRMRHWLDLEGASGRIDLAACGGLLHAVRTGAPGYDAVFGTPFWDDLAAHPELAESFNDQMAAVQGRLAPEVARAHPWHEARRIADIGGGTGTLLEAVLRQAPDAHGVLVDLPGTVEGGTGRFAAAGLAGRTEVVAGSFFDPLPAGADVCLLSQILHDWDDKESVAILARCAEALAPGGRVAVVERVVAEDSGKRLNTEYDLRMLVFNKGRERTLEEFTALAAEAGLRPAGVTRLPSHHWLLFWERA</sequence>
<evidence type="ECO:0000259" key="6">
    <source>
        <dbReference type="Pfam" id="PF08100"/>
    </source>
</evidence>
<name>A0A918Y5K5_9ACTN</name>
<dbReference type="Pfam" id="PF00891">
    <property type="entry name" value="Methyltransf_2"/>
    <property type="match status" value="1"/>
</dbReference>
<dbReference type="PANTHER" id="PTHR43712:SF2">
    <property type="entry name" value="O-METHYLTRANSFERASE CICE"/>
    <property type="match status" value="1"/>
</dbReference>
<dbReference type="GO" id="GO:0032259">
    <property type="term" value="P:methylation"/>
    <property type="evidence" value="ECO:0007669"/>
    <property type="project" value="UniProtKB-KW"/>
</dbReference>
<dbReference type="CDD" id="cd02440">
    <property type="entry name" value="AdoMet_MTases"/>
    <property type="match status" value="1"/>
</dbReference>
<gene>
    <name evidence="7" type="ORF">GCM10010508_35810</name>
</gene>
<dbReference type="Proteomes" id="UP000608955">
    <property type="component" value="Unassembled WGS sequence"/>
</dbReference>
<dbReference type="Gene3D" id="1.10.287.1350">
    <property type="match status" value="1"/>
</dbReference>
<dbReference type="GO" id="GO:0046983">
    <property type="term" value="F:protein dimerization activity"/>
    <property type="evidence" value="ECO:0007669"/>
    <property type="project" value="InterPro"/>
</dbReference>
<proteinExistence type="predicted"/>
<dbReference type="SUPFAM" id="SSF46785">
    <property type="entry name" value="Winged helix' DNA-binding domain"/>
    <property type="match status" value="1"/>
</dbReference>
<dbReference type="InterPro" id="IPR036390">
    <property type="entry name" value="WH_DNA-bd_sf"/>
</dbReference>
<dbReference type="GO" id="GO:0008171">
    <property type="term" value="F:O-methyltransferase activity"/>
    <property type="evidence" value="ECO:0007669"/>
    <property type="project" value="InterPro"/>
</dbReference>
<dbReference type="Gene3D" id="3.40.50.150">
    <property type="entry name" value="Vaccinia Virus protein VP39"/>
    <property type="match status" value="1"/>
</dbReference>
<evidence type="ECO:0000256" key="2">
    <source>
        <dbReference type="ARBA" id="ARBA00022679"/>
    </source>
</evidence>